<name>A0A0C5VCV9_9GAMM</name>
<dbReference type="AlphaFoldDB" id="A0A0C5VCV9"/>
<evidence type="ECO:0000256" key="1">
    <source>
        <dbReference type="SAM" id="SignalP"/>
    </source>
</evidence>
<dbReference type="KEGG" id="gsn:YC6258_00040"/>
<reference evidence="2 3" key="1">
    <citation type="submission" date="2014-01" db="EMBL/GenBank/DDBJ databases">
        <title>Full genme sequencing of cellulolytic bacterium Gynuella sunshinyii YC6258T gen. nov., sp. nov.</title>
        <authorList>
            <person name="Khan H."/>
            <person name="Chung E.J."/>
            <person name="Chung Y.R."/>
        </authorList>
    </citation>
    <scope>NUCLEOTIDE SEQUENCE [LARGE SCALE GENOMIC DNA]</scope>
    <source>
        <strain evidence="2 3">YC6258</strain>
    </source>
</reference>
<keyword evidence="3" id="KW-1185">Reference proteome</keyword>
<dbReference type="RefSeq" id="WP_044615259.1">
    <property type="nucleotide sequence ID" value="NZ_CP007142.1"/>
</dbReference>
<dbReference type="OrthoDB" id="9810372at2"/>
<keyword evidence="1" id="KW-0732">Signal</keyword>
<accession>A0A0C5VCV9</accession>
<evidence type="ECO:0000313" key="3">
    <source>
        <dbReference type="Proteomes" id="UP000032266"/>
    </source>
</evidence>
<feature type="signal peptide" evidence="1">
    <location>
        <begin position="1"/>
        <end position="19"/>
    </location>
</feature>
<dbReference type="Proteomes" id="UP000032266">
    <property type="component" value="Chromosome"/>
</dbReference>
<dbReference type="STRING" id="1445510.YC6258_00040"/>
<evidence type="ECO:0000313" key="2">
    <source>
        <dbReference type="EMBL" id="AJQ92096.1"/>
    </source>
</evidence>
<organism evidence="2 3">
    <name type="scientific">Gynuella sunshinyii YC6258</name>
    <dbReference type="NCBI Taxonomy" id="1445510"/>
    <lineage>
        <taxon>Bacteria</taxon>
        <taxon>Pseudomonadati</taxon>
        <taxon>Pseudomonadota</taxon>
        <taxon>Gammaproteobacteria</taxon>
        <taxon>Oceanospirillales</taxon>
        <taxon>Saccharospirillaceae</taxon>
        <taxon>Gynuella</taxon>
    </lineage>
</organism>
<gene>
    <name evidence="2" type="ORF">YC6258_00040</name>
</gene>
<proteinExistence type="predicted"/>
<dbReference type="EMBL" id="CP007142">
    <property type="protein sequence ID" value="AJQ92096.1"/>
    <property type="molecule type" value="Genomic_DNA"/>
</dbReference>
<sequence length="127" mass="14290">MNKQIMILMAILPAITCMAEDNHLCQAEIDQLLWVNNADARQDAMNALAAGKLNYKAVYGISVILPGIANNDYARSMEEEHYDIIPGTSDALCNEEHGRLNELAYQYARTYNRTLQENDRQKTSGQP</sequence>
<dbReference type="HOGENOM" id="CLU_1967453_0_0_6"/>
<protein>
    <submittedName>
        <fullName evidence="2">Uncharacterized protein</fullName>
    </submittedName>
</protein>
<feature type="chain" id="PRO_5002194460" evidence="1">
    <location>
        <begin position="20"/>
        <end position="127"/>
    </location>
</feature>